<name>A0ABT1ZJD3_9BURK</name>
<reference evidence="8 9" key="1">
    <citation type="submission" date="2022-08" db="EMBL/GenBank/DDBJ databases">
        <title>Reclassification of Massilia species as members of the genera Telluria, Duganella, Pseudoduganella, Mokoshia gen. nov. and Zemynaea gen. nov. using orthogonal and non-orthogonal genome-based approaches.</title>
        <authorList>
            <person name="Bowman J.P."/>
        </authorList>
    </citation>
    <scope>NUCLEOTIDE SEQUENCE [LARGE SCALE GENOMIC DNA]</scope>
    <source>
        <strain evidence="8 9">JCM 31316</strain>
    </source>
</reference>
<keyword evidence="9" id="KW-1185">Reference proteome</keyword>
<evidence type="ECO:0000256" key="4">
    <source>
        <dbReference type="ARBA" id="ARBA00023295"/>
    </source>
</evidence>
<evidence type="ECO:0000313" key="8">
    <source>
        <dbReference type="EMBL" id="MCS0580013.1"/>
    </source>
</evidence>
<keyword evidence="1 7" id="KW-0732">Signal</keyword>
<proteinExistence type="inferred from homology"/>
<dbReference type="InterPro" id="IPR015943">
    <property type="entry name" value="WD40/YVTN_repeat-like_dom_sf"/>
</dbReference>
<accession>A0ABT1ZJD3</accession>
<keyword evidence="3" id="KW-0119">Carbohydrate metabolism</keyword>
<comment type="similarity">
    <text evidence="6">Belongs to the glycosyl hydrolase 74 family.</text>
</comment>
<dbReference type="InterPro" id="IPR052025">
    <property type="entry name" value="Xyloglucanase_GH74"/>
</dbReference>
<dbReference type="RefSeq" id="WP_258814664.1">
    <property type="nucleotide sequence ID" value="NZ_JANUGW010000001.1"/>
</dbReference>
<keyword evidence="5" id="KW-0624">Polysaccharide degradation</keyword>
<evidence type="ECO:0000256" key="7">
    <source>
        <dbReference type="SAM" id="SignalP"/>
    </source>
</evidence>
<feature type="chain" id="PRO_5047332787" evidence="7">
    <location>
        <begin position="24"/>
        <end position="734"/>
    </location>
</feature>
<evidence type="ECO:0000256" key="6">
    <source>
        <dbReference type="ARBA" id="ARBA00037986"/>
    </source>
</evidence>
<dbReference type="EMBL" id="JANUGW010000001">
    <property type="protein sequence ID" value="MCS0580013.1"/>
    <property type="molecule type" value="Genomic_DNA"/>
</dbReference>
<evidence type="ECO:0000256" key="5">
    <source>
        <dbReference type="ARBA" id="ARBA00023326"/>
    </source>
</evidence>
<evidence type="ECO:0000256" key="1">
    <source>
        <dbReference type="ARBA" id="ARBA00022729"/>
    </source>
</evidence>
<dbReference type="PANTHER" id="PTHR43739:SF2">
    <property type="entry name" value="OLIGOXYLOGLUCAN-REDUCING END-SPECIFIC XYLOGLUCANASE-RELATED"/>
    <property type="match status" value="1"/>
</dbReference>
<evidence type="ECO:0000313" key="9">
    <source>
        <dbReference type="Proteomes" id="UP001204151"/>
    </source>
</evidence>
<keyword evidence="2" id="KW-0378">Hydrolase</keyword>
<evidence type="ECO:0000256" key="2">
    <source>
        <dbReference type="ARBA" id="ARBA00022801"/>
    </source>
</evidence>
<gene>
    <name evidence="8" type="ORF">NX784_00255</name>
</gene>
<feature type="signal peptide" evidence="7">
    <location>
        <begin position="1"/>
        <end position="23"/>
    </location>
</feature>
<sequence length="734" mass="76624">MKSKKLAPAVAVALALLAGSAGAQQAENGAPYAGAQNAGAPNPGAPYRWDSVAIGGGGFVTAVVPARAAPGVAYARTDVGGAYRWDPRRKRWTALLDWVPEGRTGLLGVDALAVDPHDADNLWLLAGIAYLNDGRTAILHSTNGGKTFSTVDVTNQFKTHGNGMGRQDGERLAVDPADSKVLYVGTRRDGLFKSADAGRTWTRVAGLSVTTTPNDVGIDFVVPDPASVRGGQARRLFAGVSRFGTVGPNLYRSDDGGATFQPVAGAPVDLMPQRAVLDGAGNLVVTFANGAGPHPDRAGREPMDRGQVWKYAIAGGTWTNITPAGWTRPFAGISVDPKNPQRLVVSTINTFLPQGDAKGDRIFLSRDGGANWTDVVARGFVRDDAGVPWLKGHAIHWAGSIEFDPADTHAVWVTSGNGVFRTANIDAASATWTFAVDGLEETVPLDLASIPGGPLVSAIGDYDGFLHDDPARPGRIHEPQIGTTTGLAVAAKMPRTMVRVGDSMLVTHDGGATWTRTATLKGTRGQVAMSADGAVILHAPERAKEVWRSADGGATWTQVAGLAKPKMRPVADAVDPHVFYAYDDAALLASTDGGATFAPRARLPAGGSHLVRVAPGRAGDVWIALKNGGLVRSVDGGAHVAPLAAVGYCGAVGFGKAAPGRDYPTVYIWGDVKGVRGVYRSLDAGATWTRINDDAHQYGGPGDGQFIVGDMNRYGVVYMSTAGRGIVYGKPISN</sequence>
<dbReference type="PANTHER" id="PTHR43739">
    <property type="entry name" value="XYLOGLUCANASE (EUROFUNG)"/>
    <property type="match status" value="1"/>
</dbReference>
<keyword evidence="4" id="KW-0326">Glycosidase</keyword>
<protein>
    <submittedName>
        <fullName evidence="8">Exo-alpha-sialidase</fullName>
    </submittedName>
</protein>
<dbReference type="Gene3D" id="2.130.10.10">
    <property type="entry name" value="YVTN repeat-like/Quinoprotein amine dehydrogenase"/>
    <property type="match status" value="2"/>
</dbReference>
<dbReference type="CDD" id="cd15482">
    <property type="entry name" value="Sialidase_non-viral"/>
    <property type="match status" value="2"/>
</dbReference>
<organism evidence="8 9">
    <name type="scientific">Massilia pinisoli</name>
    <dbReference type="NCBI Taxonomy" id="1772194"/>
    <lineage>
        <taxon>Bacteria</taxon>
        <taxon>Pseudomonadati</taxon>
        <taxon>Pseudomonadota</taxon>
        <taxon>Betaproteobacteria</taxon>
        <taxon>Burkholderiales</taxon>
        <taxon>Oxalobacteraceae</taxon>
        <taxon>Telluria group</taxon>
        <taxon>Massilia</taxon>
    </lineage>
</organism>
<dbReference type="Proteomes" id="UP001204151">
    <property type="component" value="Unassembled WGS sequence"/>
</dbReference>
<evidence type="ECO:0000256" key="3">
    <source>
        <dbReference type="ARBA" id="ARBA00023277"/>
    </source>
</evidence>
<dbReference type="SUPFAM" id="SSF110296">
    <property type="entry name" value="Oligoxyloglucan reducing end-specific cellobiohydrolase"/>
    <property type="match status" value="2"/>
</dbReference>
<comment type="caution">
    <text evidence="8">The sequence shown here is derived from an EMBL/GenBank/DDBJ whole genome shotgun (WGS) entry which is preliminary data.</text>
</comment>